<name>A0ACC3CSB0_9PEZI</name>
<keyword evidence="2" id="KW-1185">Reference proteome</keyword>
<dbReference type="EMBL" id="JAWDJW010012601">
    <property type="protein sequence ID" value="KAK3043981.1"/>
    <property type="molecule type" value="Genomic_DNA"/>
</dbReference>
<protein>
    <submittedName>
        <fullName evidence="1">Uncharacterized protein</fullName>
    </submittedName>
</protein>
<accession>A0ACC3CSB0</accession>
<sequence length="259" mass="28783">MSRISQQKGHFRHVTEKELEQEIKDNEIGKVQEEESDEEEVKEALPDGRTVRDNIIKAKAEMIQQVSLAQNEALMALDFVSLLISRDLPQRADLTMSALLKESVPKGTLGYDKWDELDPNVKEQKNGVIVAQGWNMKNLNSAADSLLDAARSLEREVERETKYWDAVMSLTENGWSVHKASGKEKHALRVQFGSMDAGPQFQARGSAILRSNDDGSVYLDQGIAMRPKAVRVRVAQNGKIIGSSSITSTDVSSSDLETL</sequence>
<dbReference type="Proteomes" id="UP001186974">
    <property type="component" value="Unassembled WGS sequence"/>
</dbReference>
<comment type="caution">
    <text evidence="1">The sequence shown here is derived from an EMBL/GenBank/DDBJ whole genome shotgun (WGS) entry which is preliminary data.</text>
</comment>
<gene>
    <name evidence="1" type="ORF">LTS18_002505</name>
</gene>
<proteinExistence type="predicted"/>
<feature type="non-terminal residue" evidence="1">
    <location>
        <position position="259"/>
    </location>
</feature>
<evidence type="ECO:0000313" key="2">
    <source>
        <dbReference type="Proteomes" id="UP001186974"/>
    </source>
</evidence>
<evidence type="ECO:0000313" key="1">
    <source>
        <dbReference type="EMBL" id="KAK3043981.1"/>
    </source>
</evidence>
<organism evidence="1 2">
    <name type="scientific">Coniosporium uncinatum</name>
    <dbReference type="NCBI Taxonomy" id="93489"/>
    <lineage>
        <taxon>Eukaryota</taxon>
        <taxon>Fungi</taxon>
        <taxon>Dikarya</taxon>
        <taxon>Ascomycota</taxon>
        <taxon>Pezizomycotina</taxon>
        <taxon>Dothideomycetes</taxon>
        <taxon>Dothideomycetes incertae sedis</taxon>
        <taxon>Coniosporium</taxon>
    </lineage>
</organism>
<reference evidence="1" key="1">
    <citation type="submission" date="2024-09" db="EMBL/GenBank/DDBJ databases">
        <title>Black Yeasts Isolated from many extreme environments.</title>
        <authorList>
            <person name="Coleine C."/>
            <person name="Stajich J.E."/>
            <person name="Selbmann L."/>
        </authorList>
    </citation>
    <scope>NUCLEOTIDE SEQUENCE</scope>
    <source>
        <strain evidence="1">CCFEE 5737</strain>
    </source>
</reference>